<dbReference type="PROSITE" id="PS01036">
    <property type="entry name" value="HSP70_3"/>
    <property type="match status" value="1"/>
</dbReference>
<comment type="similarity">
    <text evidence="4">Belongs to the heat shock protein 70 family.</text>
</comment>
<dbReference type="InterPro" id="IPR013126">
    <property type="entry name" value="Hsp_70_fam"/>
</dbReference>
<dbReference type="FunFam" id="3.90.640.10:FF:000002">
    <property type="entry name" value="Heat shock 70 kDa"/>
    <property type="match status" value="1"/>
</dbReference>
<protein>
    <recommendedName>
        <fullName evidence="7">Heat shock protein 70</fullName>
    </recommendedName>
</protein>
<evidence type="ECO:0008006" key="7">
    <source>
        <dbReference type="Google" id="ProtNLM"/>
    </source>
</evidence>
<reference evidence="5" key="1">
    <citation type="submission" date="2023-04" db="EMBL/GenBank/DDBJ databases">
        <authorList>
            <person name="Vijverberg K."/>
            <person name="Xiong W."/>
            <person name="Schranz E."/>
        </authorList>
    </citation>
    <scope>NUCLEOTIDE SEQUENCE</scope>
</reference>
<dbReference type="CDD" id="cd24028">
    <property type="entry name" value="ASKHA_NBD_HSP70_HSPA1-like"/>
    <property type="match status" value="1"/>
</dbReference>
<dbReference type="AlphaFoldDB" id="A0AA35ULP2"/>
<dbReference type="PRINTS" id="PR00301">
    <property type="entry name" value="HEATSHOCK70"/>
</dbReference>
<dbReference type="Gene3D" id="2.60.34.10">
    <property type="entry name" value="Substrate Binding Domain Of DNAk, Chain A, domain 1"/>
    <property type="match status" value="1"/>
</dbReference>
<accession>A0AA35ULP2</accession>
<dbReference type="PANTHER" id="PTHR19375">
    <property type="entry name" value="HEAT SHOCK PROTEIN 70KDA"/>
    <property type="match status" value="1"/>
</dbReference>
<dbReference type="SUPFAM" id="SSF100920">
    <property type="entry name" value="Heat shock protein 70kD (HSP70), peptide-binding domain"/>
    <property type="match status" value="1"/>
</dbReference>
<evidence type="ECO:0000256" key="2">
    <source>
        <dbReference type="ARBA" id="ARBA00022741"/>
    </source>
</evidence>
<organism evidence="5 6">
    <name type="scientific">Lactuca saligna</name>
    <name type="common">Willowleaf lettuce</name>
    <dbReference type="NCBI Taxonomy" id="75948"/>
    <lineage>
        <taxon>Eukaryota</taxon>
        <taxon>Viridiplantae</taxon>
        <taxon>Streptophyta</taxon>
        <taxon>Embryophyta</taxon>
        <taxon>Tracheophyta</taxon>
        <taxon>Spermatophyta</taxon>
        <taxon>Magnoliopsida</taxon>
        <taxon>eudicotyledons</taxon>
        <taxon>Gunneridae</taxon>
        <taxon>Pentapetalae</taxon>
        <taxon>asterids</taxon>
        <taxon>campanulids</taxon>
        <taxon>Asterales</taxon>
        <taxon>Asteraceae</taxon>
        <taxon>Cichorioideae</taxon>
        <taxon>Cichorieae</taxon>
        <taxon>Lactucinae</taxon>
        <taxon>Lactuca</taxon>
    </lineage>
</organism>
<comment type="subcellular location">
    <subcellularLocation>
        <location evidence="1">Endoplasmic reticulum lumen</location>
    </subcellularLocation>
</comment>
<gene>
    <name evidence="5" type="ORF">LSALG_LOCUS390</name>
</gene>
<dbReference type="Gene3D" id="3.90.640.10">
    <property type="entry name" value="Actin, Chain A, domain 4"/>
    <property type="match status" value="1"/>
</dbReference>
<dbReference type="Pfam" id="PF00012">
    <property type="entry name" value="HSP70"/>
    <property type="match status" value="1"/>
</dbReference>
<dbReference type="Gene3D" id="3.30.30.30">
    <property type="match status" value="1"/>
</dbReference>
<evidence type="ECO:0000256" key="3">
    <source>
        <dbReference type="ARBA" id="ARBA00022840"/>
    </source>
</evidence>
<dbReference type="InterPro" id="IPR043129">
    <property type="entry name" value="ATPase_NBD"/>
</dbReference>
<dbReference type="GO" id="GO:0140662">
    <property type="term" value="F:ATP-dependent protein folding chaperone"/>
    <property type="evidence" value="ECO:0007669"/>
    <property type="project" value="InterPro"/>
</dbReference>
<dbReference type="Gene3D" id="3.30.420.40">
    <property type="match status" value="2"/>
</dbReference>
<dbReference type="GO" id="GO:0005788">
    <property type="term" value="C:endoplasmic reticulum lumen"/>
    <property type="evidence" value="ECO:0007669"/>
    <property type="project" value="UniProtKB-SubCell"/>
</dbReference>
<dbReference type="GO" id="GO:0005524">
    <property type="term" value="F:ATP binding"/>
    <property type="evidence" value="ECO:0007669"/>
    <property type="project" value="UniProtKB-KW"/>
</dbReference>
<dbReference type="InterPro" id="IPR018181">
    <property type="entry name" value="Heat_shock_70_CS"/>
</dbReference>
<keyword evidence="6" id="KW-1185">Reference proteome</keyword>
<evidence type="ECO:0000313" key="6">
    <source>
        <dbReference type="Proteomes" id="UP001177003"/>
    </source>
</evidence>
<name>A0AA35ULP2_LACSI</name>
<dbReference type="EMBL" id="OX465086">
    <property type="protein sequence ID" value="CAI9259504.1"/>
    <property type="molecule type" value="Genomic_DNA"/>
</dbReference>
<evidence type="ECO:0000256" key="1">
    <source>
        <dbReference type="ARBA" id="ARBA00004319"/>
    </source>
</evidence>
<dbReference type="SUPFAM" id="SSF53067">
    <property type="entry name" value="Actin-like ATPase domain"/>
    <property type="match status" value="2"/>
</dbReference>
<dbReference type="Proteomes" id="UP001177003">
    <property type="component" value="Chromosome 0"/>
</dbReference>
<proteinExistence type="inferred from homology"/>
<evidence type="ECO:0000256" key="4">
    <source>
        <dbReference type="RuleBase" id="RU003322"/>
    </source>
</evidence>
<dbReference type="PROSITE" id="PS00329">
    <property type="entry name" value="HSP70_2"/>
    <property type="match status" value="1"/>
</dbReference>
<dbReference type="InterPro" id="IPR029047">
    <property type="entry name" value="HSP70_peptide-bd_sf"/>
</dbReference>
<dbReference type="FunFam" id="3.30.30.30:FF:000005">
    <property type="entry name" value="Heat shock protein ssb1"/>
    <property type="match status" value="1"/>
</dbReference>
<keyword evidence="3 4" id="KW-0067">ATP-binding</keyword>
<evidence type="ECO:0000313" key="5">
    <source>
        <dbReference type="EMBL" id="CAI9259504.1"/>
    </source>
</evidence>
<dbReference type="PROSITE" id="PS00297">
    <property type="entry name" value="HSP70_1"/>
    <property type="match status" value="1"/>
</dbReference>
<keyword evidence="2 4" id="KW-0547">Nucleotide-binding</keyword>
<sequence>MSHRSKGAAIGIDLGTTYSCAGVWFYKKNRVEIIPNEQGNKITPSFISFNDSELLVGEDVKRLIGSRFTDPQVQKDMKSWPFKVIEGPSEKPIVVVEFNGEEKKYAPEELSAMVLKKMKEAAEEFIGTEVTDAVITVPAYFNNMQREATKEAGVIAGLNVLRLINEPTAAAIAHGVDHMEDKDWVKEKNVLVFDLGGGTFDVSLLRVVNTGSIDVKAVGGDTHLGGEDFDMTLVNHCVKEFEKKHSEDISGNPRALARLKVACEKAKRDLSSTTLASIEVDCLYKGIDFSTKISRAKFEELNSGFFEKCVDIVVKCLNDGKMDVKEVDEVVVVGGSSRIPKVQRMLEDFFNRKVLSKDMNGDEAVAFGAAILAEKLSGNDNNDSVNRDLMLLDVIPLSLGIAVDNACNGEKDIMCVVIPRNTCIPTSVKKIFYSVVNKTKVRIDVFQGESMNVKNNILLRQFSLHNLTLCPNGNSELEVCFSIDANGILQVSAEETSTGNRKSITIAKT</sequence>